<evidence type="ECO:0000313" key="2">
    <source>
        <dbReference type="EMBL" id="CAD7249495.1"/>
    </source>
</evidence>
<proteinExistence type="predicted"/>
<name>A0A7R9A8L7_9CRUS</name>
<protein>
    <submittedName>
        <fullName evidence="2">Uncharacterized protein</fullName>
    </submittedName>
</protein>
<dbReference type="EMBL" id="CAJPEV010002327">
    <property type="protein sequence ID" value="CAG0896535.1"/>
    <property type="molecule type" value="Genomic_DNA"/>
</dbReference>
<evidence type="ECO:0000313" key="3">
    <source>
        <dbReference type="Proteomes" id="UP000677054"/>
    </source>
</evidence>
<accession>A0A7R9A8L7</accession>
<dbReference type="Proteomes" id="UP000677054">
    <property type="component" value="Unassembled WGS sequence"/>
</dbReference>
<feature type="transmembrane region" description="Helical" evidence="1">
    <location>
        <begin position="69"/>
        <end position="91"/>
    </location>
</feature>
<keyword evidence="3" id="KW-1185">Reference proteome</keyword>
<keyword evidence="1" id="KW-0812">Transmembrane</keyword>
<reference evidence="2" key="1">
    <citation type="submission" date="2020-11" db="EMBL/GenBank/DDBJ databases">
        <authorList>
            <person name="Tran Van P."/>
        </authorList>
    </citation>
    <scope>NUCLEOTIDE SEQUENCE</scope>
</reference>
<sequence>MEAPRLPHRSVHRIRHSKATIVTVPRKNEGVRFPFRGQPLDSVRTSAASFSPSATVEAVEGKCYSFSDLVFVSAMTCVMVCCLVACLVALLTDRWKSRKRVSLSSSSSSSSLLEVPTLKVCPWGGEDEKPLSHGFSWAGSTVELLDNLDSHAGDPNVRDENEELEEVEVADGRRPVQRSSSAFFHPWKSCSLENLHLLEYTLE</sequence>
<evidence type="ECO:0000256" key="1">
    <source>
        <dbReference type="SAM" id="Phobius"/>
    </source>
</evidence>
<organism evidence="2">
    <name type="scientific">Darwinula stevensoni</name>
    <dbReference type="NCBI Taxonomy" id="69355"/>
    <lineage>
        <taxon>Eukaryota</taxon>
        <taxon>Metazoa</taxon>
        <taxon>Ecdysozoa</taxon>
        <taxon>Arthropoda</taxon>
        <taxon>Crustacea</taxon>
        <taxon>Oligostraca</taxon>
        <taxon>Ostracoda</taxon>
        <taxon>Podocopa</taxon>
        <taxon>Podocopida</taxon>
        <taxon>Darwinulocopina</taxon>
        <taxon>Darwinuloidea</taxon>
        <taxon>Darwinulidae</taxon>
        <taxon>Darwinula</taxon>
    </lineage>
</organism>
<dbReference type="EMBL" id="LR901844">
    <property type="protein sequence ID" value="CAD7249495.1"/>
    <property type="molecule type" value="Genomic_DNA"/>
</dbReference>
<gene>
    <name evidence="2" type="ORF">DSTB1V02_LOCUS9290</name>
</gene>
<dbReference type="AlphaFoldDB" id="A0A7R9A8L7"/>
<keyword evidence="1" id="KW-0472">Membrane</keyword>
<keyword evidence="1" id="KW-1133">Transmembrane helix</keyword>